<evidence type="ECO:0000259" key="13">
    <source>
        <dbReference type="PROSITE" id="PS51483"/>
    </source>
</evidence>
<dbReference type="PROSITE" id="PS51483">
    <property type="entry name" value="B5"/>
    <property type="match status" value="1"/>
</dbReference>
<dbReference type="SMART" id="SM00873">
    <property type="entry name" value="B3_4"/>
    <property type="match status" value="1"/>
</dbReference>
<evidence type="ECO:0000256" key="1">
    <source>
        <dbReference type="ARBA" id="ARBA00008653"/>
    </source>
</evidence>
<dbReference type="Pfam" id="PF03484">
    <property type="entry name" value="B5"/>
    <property type="match status" value="1"/>
</dbReference>
<dbReference type="PANTHER" id="PTHR10947">
    <property type="entry name" value="PHENYLALANYL-TRNA SYNTHETASE BETA CHAIN AND LEUCINE-RICH REPEAT-CONTAINING PROTEIN 47"/>
    <property type="match status" value="1"/>
</dbReference>
<name>A0A089VLT8_9STRA</name>
<dbReference type="EC" id="6.1.1.20" evidence="11"/>
<comment type="subunit">
    <text evidence="2 11">Tetramer of two alpha and two beta subunits.</text>
</comment>
<dbReference type="GO" id="GO:0005524">
    <property type="term" value="F:ATP binding"/>
    <property type="evidence" value="ECO:0007669"/>
    <property type="project" value="UniProtKB-UniRule"/>
</dbReference>
<comment type="catalytic activity">
    <reaction evidence="10 11">
        <text>tRNA(Phe) + L-phenylalanine + ATP = L-phenylalanyl-tRNA(Phe) + AMP + diphosphate + H(+)</text>
        <dbReference type="Rhea" id="RHEA:19413"/>
        <dbReference type="Rhea" id="RHEA-COMP:9668"/>
        <dbReference type="Rhea" id="RHEA-COMP:9699"/>
        <dbReference type="ChEBI" id="CHEBI:15378"/>
        <dbReference type="ChEBI" id="CHEBI:30616"/>
        <dbReference type="ChEBI" id="CHEBI:33019"/>
        <dbReference type="ChEBI" id="CHEBI:58095"/>
        <dbReference type="ChEBI" id="CHEBI:78442"/>
        <dbReference type="ChEBI" id="CHEBI:78531"/>
        <dbReference type="ChEBI" id="CHEBI:456215"/>
        <dbReference type="EC" id="6.1.1.20"/>
    </reaction>
</comment>
<dbReference type="PANTHER" id="PTHR10947:SF0">
    <property type="entry name" value="PHENYLALANINE--TRNA LIGASE BETA SUBUNIT"/>
    <property type="match status" value="1"/>
</dbReference>
<dbReference type="SUPFAM" id="SSF55681">
    <property type="entry name" value="Class II aaRS and biotin synthetases"/>
    <property type="match status" value="1"/>
</dbReference>
<evidence type="ECO:0000256" key="7">
    <source>
        <dbReference type="ARBA" id="ARBA00022842"/>
    </source>
</evidence>
<keyword evidence="6 11" id="KW-0067">ATP-binding</keyword>
<accession>A0A089VLT8</accession>
<evidence type="ECO:0000313" key="14">
    <source>
        <dbReference type="EMBL" id="AIR75340.1"/>
    </source>
</evidence>
<reference evidence="14" key="2">
    <citation type="submission" date="2014-06" db="EMBL/GenBank/DDBJ databases">
        <authorList>
            <person name="Sabir J.S.M."/>
            <person name="Yu M."/>
            <person name="Ashworth M.P."/>
            <person name="Baeshen N.A."/>
            <person name="Baeshen M.N."/>
            <person name="Bahieldin A."/>
            <person name="Theriot E.C."/>
            <person name="Jansen R.K."/>
        </authorList>
    </citation>
    <scope>NUCLEOTIDE SEQUENCE</scope>
</reference>
<evidence type="ECO:0000256" key="5">
    <source>
        <dbReference type="ARBA" id="ARBA00022741"/>
    </source>
</evidence>
<dbReference type="Pfam" id="PF03147">
    <property type="entry name" value="FDX-ACB"/>
    <property type="match status" value="1"/>
</dbReference>
<feature type="binding site" evidence="11">
    <location>
        <position position="375"/>
    </location>
    <ligand>
        <name>Mg(2+)</name>
        <dbReference type="ChEBI" id="CHEBI:18420"/>
        <note>shared with alpha subunit</note>
    </ligand>
</feature>
<feature type="binding site" evidence="11">
    <location>
        <position position="376"/>
    </location>
    <ligand>
        <name>Mg(2+)</name>
        <dbReference type="ChEBI" id="CHEBI:18420"/>
        <note>shared with alpha subunit</note>
    </ligand>
</feature>
<dbReference type="InterPro" id="IPR005121">
    <property type="entry name" value="Fdx_antiC-bd"/>
</dbReference>
<dbReference type="GO" id="GO:0006432">
    <property type="term" value="P:phenylalanyl-tRNA aminoacylation"/>
    <property type="evidence" value="ECO:0007669"/>
    <property type="project" value="UniProtKB-UniRule"/>
</dbReference>
<dbReference type="InterPro" id="IPR005147">
    <property type="entry name" value="tRNA_synthase_B5-dom"/>
</dbReference>
<dbReference type="SMART" id="SM00874">
    <property type="entry name" value="B5"/>
    <property type="match status" value="1"/>
</dbReference>
<dbReference type="InterPro" id="IPR045864">
    <property type="entry name" value="aa-tRNA-synth_II/BPL/LPL"/>
</dbReference>
<evidence type="ECO:0000256" key="4">
    <source>
        <dbReference type="ARBA" id="ARBA00022723"/>
    </source>
</evidence>
<comment type="cofactor">
    <cofactor evidence="11">
        <name>Mg(2+)</name>
        <dbReference type="ChEBI" id="CHEBI:18420"/>
    </cofactor>
    <text evidence="11">Binds 2 magnesium ions per tetramer.</text>
</comment>
<feature type="domain" description="B5" evidence="13">
    <location>
        <begin position="300"/>
        <end position="388"/>
    </location>
</feature>
<dbReference type="SUPFAM" id="SSF56037">
    <property type="entry name" value="PheT/TilS domain"/>
    <property type="match status" value="1"/>
</dbReference>
<dbReference type="InterPro" id="IPR036690">
    <property type="entry name" value="Fdx_antiC-bd_sf"/>
</dbReference>
<dbReference type="Gene3D" id="3.30.930.10">
    <property type="entry name" value="Bira Bifunctional Protein, Domain 2"/>
    <property type="match status" value="1"/>
</dbReference>
<reference evidence="14" key="1">
    <citation type="journal article" date="2014" name="PLoS ONE">
        <title>Conserved gene order and expanded inverted repeats characterize plastid genomes of Thalassiosirales.</title>
        <authorList>
            <person name="Sabir J.S."/>
            <person name="Yu M."/>
            <person name="Ashworth M.P."/>
            <person name="Baeshen N.A."/>
            <person name="Baeshen M.N."/>
            <person name="Bahieldin A."/>
            <person name="Theriot E.C."/>
            <person name="Jansen R.K."/>
        </authorList>
    </citation>
    <scope>NUCLEOTIDE SEQUENCE</scope>
</reference>
<dbReference type="Gene3D" id="3.30.56.10">
    <property type="match status" value="2"/>
</dbReference>
<organism evidence="14">
    <name type="scientific">Chaetoceros simplex</name>
    <dbReference type="NCBI Taxonomy" id="156587"/>
    <lineage>
        <taxon>Eukaryota</taxon>
        <taxon>Sar</taxon>
        <taxon>Stramenopiles</taxon>
        <taxon>Ochrophyta</taxon>
        <taxon>Bacillariophyta</taxon>
        <taxon>Coscinodiscophyceae</taxon>
        <taxon>Chaetocerotophycidae</taxon>
        <taxon>Chaetocerotales</taxon>
        <taxon>Chaetocerotaceae</taxon>
        <taxon>Chaetoceros</taxon>
    </lineage>
</organism>
<dbReference type="SUPFAM" id="SSF54991">
    <property type="entry name" value="Anticodon-binding domain of PheRS"/>
    <property type="match status" value="1"/>
</dbReference>
<dbReference type="GO" id="GO:0000287">
    <property type="term" value="F:magnesium ion binding"/>
    <property type="evidence" value="ECO:0007669"/>
    <property type="project" value="UniProtKB-UniRule"/>
</dbReference>
<gene>
    <name evidence="14" type="primary">syfB</name>
    <name evidence="11" type="synonym">pheT</name>
</gene>
<keyword evidence="14" id="KW-0150">Chloroplast</keyword>
<dbReference type="Pfam" id="PF03483">
    <property type="entry name" value="B3_4"/>
    <property type="match status" value="1"/>
</dbReference>
<evidence type="ECO:0000256" key="8">
    <source>
        <dbReference type="ARBA" id="ARBA00022917"/>
    </source>
</evidence>
<dbReference type="GeneID" id="20833570"/>
<keyword evidence="5 11" id="KW-0547">Nucleotide-binding</keyword>
<dbReference type="EMBL" id="KJ958479">
    <property type="protein sequence ID" value="AIR75340.1"/>
    <property type="molecule type" value="Genomic_DNA"/>
</dbReference>
<evidence type="ECO:0000256" key="9">
    <source>
        <dbReference type="ARBA" id="ARBA00023146"/>
    </source>
</evidence>
<evidence type="ECO:0000256" key="10">
    <source>
        <dbReference type="ARBA" id="ARBA00049255"/>
    </source>
</evidence>
<dbReference type="InterPro" id="IPR004532">
    <property type="entry name" value="Phe-tRNA-ligase_IIc_bsu_bact"/>
</dbReference>
<keyword evidence="14" id="KW-0934">Plastid</keyword>
<evidence type="ECO:0000256" key="11">
    <source>
        <dbReference type="HAMAP-Rule" id="MF_00283"/>
    </source>
</evidence>
<keyword evidence="8 11" id="KW-0648">Protein biosynthesis</keyword>
<feature type="binding site" evidence="11">
    <location>
        <position position="372"/>
    </location>
    <ligand>
        <name>Mg(2+)</name>
        <dbReference type="ChEBI" id="CHEBI:18420"/>
        <note>shared with alpha subunit</note>
    </ligand>
</feature>
<dbReference type="GO" id="GO:0004826">
    <property type="term" value="F:phenylalanine-tRNA ligase activity"/>
    <property type="evidence" value="ECO:0007669"/>
    <property type="project" value="UniProtKB-UniRule"/>
</dbReference>
<evidence type="ECO:0000256" key="3">
    <source>
        <dbReference type="ARBA" id="ARBA00022598"/>
    </source>
</evidence>
<dbReference type="InterPro" id="IPR005146">
    <property type="entry name" value="B3/B4_tRNA-bd"/>
</dbReference>
<evidence type="ECO:0000256" key="2">
    <source>
        <dbReference type="ARBA" id="ARBA00011209"/>
    </source>
</evidence>
<evidence type="ECO:0000259" key="12">
    <source>
        <dbReference type="PROSITE" id="PS51447"/>
    </source>
</evidence>
<dbReference type="InterPro" id="IPR009061">
    <property type="entry name" value="DNA-bd_dom_put_sf"/>
</dbReference>
<comment type="similarity">
    <text evidence="1 11">Belongs to the phenylalanyl-tRNA synthetase beta subunit family. Type 1 subfamily.</text>
</comment>
<keyword evidence="4 11" id="KW-0479">Metal-binding</keyword>
<dbReference type="HAMAP" id="MF_00283">
    <property type="entry name" value="Phe_tRNA_synth_beta1"/>
    <property type="match status" value="1"/>
</dbReference>
<keyword evidence="3 11" id="KW-0436">Ligase</keyword>
<keyword evidence="9 11" id="KW-0030">Aminoacyl-tRNA synthetase</keyword>
<dbReference type="SMART" id="SM00896">
    <property type="entry name" value="FDX-ACB"/>
    <property type="match status" value="1"/>
</dbReference>
<dbReference type="CDD" id="cd00769">
    <property type="entry name" value="PheRS_beta_core"/>
    <property type="match status" value="1"/>
</dbReference>
<feature type="binding site" evidence="11">
    <location>
        <position position="366"/>
    </location>
    <ligand>
        <name>Mg(2+)</name>
        <dbReference type="ChEBI" id="CHEBI:18420"/>
        <note>shared with alpha subunit</note>
    </ligand>
</feature>
<dbReference type="InterPro" id="IPR041616">
    <property type="entry name" value="PheRS_beta_core"/>
</dbReference>
<sequence>MYTSLDWLNELVSVKTIQLETLINKLTLGGFEVEEILEIDVNNNKRTVLDISATANRADSLSIKGIAKEITALLNQPSNVVPYSDNSTKYKNLVNDNINRADFTADYSTFVTLTIENLENLTSPKWIQEKLICSKVEPVNNLLDFQNYILLETGYPFEFYDLEKIQKLTNASDFQLQLKLVEKPLSFLANNDLTYELNSEILVVEANQYPISIGGIISNYEVAYNSKTTSLLIEGSIFSSKKIRQQSRALGLRTDRSARYEKGLNNSYFTEALIRLITLLKITNPNLICKLHTASEVEQLDDVKLLLQYENIIEILGPVQNPKTKNPIDISPIEVTEYLKRLNFDFTFNQTALEWLVQIPKDRIDDLEREIDLIEEIGRLHGFNNFITTLPPIPNIGKEDFSYQIRKKLTNCFINTGFNELLQYSLVGDKTAQSIPLVNPLTTDCSTLRTSLLPSLVKITSENLKQGNNLLQGFEYGHVFEGNLKTTYKEFEVISGIFGGTKIKQNWDQSGQPLSWFEGKGQIEEIFNQLNISVIWNQSTSSKYETILHPYRTAELYLETGEYLGVFGQIHRVLAKQLNLPVDLFLFEFNFDSIRDEFKNKKLALYNSYSTYPKITKDLSFVVDRTTSFDSIKHTLIKNGTNYLKDIELLDEYRGGSIPDHQTSFCIQLTFQSSEKTLITKEIEEIIDTLQSILTDKYKVSIRA</sequence>
<dbReference type="Gene3D" id="3.50.40.10">
    <property type="entry name" value="Phenylalanyl-trna Synthetase, Chain B, domain 3"/>
    <property type="match status" value="1"/>
</dbReference>
<feature type="domain" description="FDX-ACB" evidence="12">
    <location>
        <begin position="610"/>
        <end position="703"/>
    </location>
</feature>
<dbReference type="PROSITE" id="PS51447">
    <property type="entry name" value="FDX_ACB"/>
    <property type="match status" value="1"/>
</dbReference>
<dbReference type="Gene3D" id="3.30.70.380">
    <property type="entry name" value="Ferrodoxin-fold anticodon-binding domain"/>
    <property type="match status" value="1"/>
</dbReference>
<dbReference type="NCBIfam" id="TIGR00472">
    <property type="entry name" value="pheT_bact"/>
    <property type="match status" value="1"/>
</dbReference>
<dbReference type="GO" id="GO:0009507">
    <property type="term" value="C:chloroplast"/>
    <property type="evidence" value="ECO:0007669"/>
    <property type="project" value="UniProtKB-SubCell"/>
</dbReference>
<evidence type="ECO:0000256" key="6">
    <source>
        <dbReference type="ARBA" id="ARBA00022840"/>
    </source>
</evidence>
<dbReference type="GO" id="GO:0003723">
    <property type="term" value="F:RNA binding"/>
    <property type="evidence" value="ECO:0007669"/>
    <property type="project" value="InterPro"/>
</dbReference>
<dbReference type="InterPro" id="IPR045060">
    <property type="entry name" value="Phe-tRNA-ligase_IIc_bsu"/>
</dbReference>
<dbReference type="Pfam" id="PF17759">
    <property type="entry name" value="tRNA_synthFbeta"/>
    <property type="match status" value="1"/>
</dbReference>
<geneLocation type="chloroplast" evidence="14"/>
<dbReference type="InterPro" id="IPR020825">
    <property type="entry name" value="Phe-tRNA_synthase-like_B3/B4"/>
</dbReference>
<comment type="subcellular location">
    <subcellularLocation>
        <location evidence="11">Plastid</location>
        <location evidence="11">Chloroplast</location>
    </subcellularLocation>
</comment>
<dbReference type="RefSeq" id="YP_009092949.1">
    <property type="nucleotide sequence ID" value="NC_025310.1"/>
</dbReference>
<protein>
    <recommendedName>
        <fullName evidence="11">Phenylalanine--tRNA ligase beta subunit, chloroplastic</fullName>
        <ecNumber evidence="11">6.1.1.20</ecNumber>
    </recommendedName>
    <alternativeName>
        <fullName evidence="11">Phenylalanyl-tRNA synthetase beta subunit</fullName>
        <shortName evidence="11">PheRS</shortName>
    </alternativeName>
</protein>
<keyword evidence="7 11" id="KW-0460">Magnesium</keyword>
<dbReference type="AlphaFoldDB" id="A0A089VLT8"/>
<proteinExistence type="inferred from homology"/>
<dbReference type="GO" id="GO:0009328">
    <property type="term" value="C:phenylalanine-tRNA ligase complex"/>
    <property type="evidence" value="ECO:0007669"/>
    <property type="project" value="TreeGrafter"/>
</dbReference>
<dbReference type="SUPFAM" id="SSF46955">
    <property type="entry name" value="Putative DNA-binding domain"/>
    <property type="match status" value="2"/>
</dbReference>